<keyword evidence="1" id="KW-1133">Transmembrane helix</keyword>
<protein>
    <recommendedName>
        <fullName evidence="4">DUF2079 domain-containing protein</fullName>
    </recommendedName>
</protein>
<feature type="transmembrane region" description="Helical" evidence="1">
    <location>
        <begin position="76"/>
        <end position="103"/>
    </location>
</feature>
<gene>
    <name evidence="2" type="ORF">A3K49_07850</name>
</gene>
<dbReference type="Proteomes" id="UP000178602">
    <property type="component" value="Unassembled WGS sequence"/>
</dbReference>
<dbReference type="EMBL" id="MEUG01000001">
    <property type="protein sequence ID" value="OGC28841.1"/>
    <property type="molecule type" value="Genomic_DNA"/>
</dbReference>
<dbReference type="Pfam" id="PF09852">
    <property type="entry name" value="DUF2079"/>
    <property type="match status" value="1"/>
</dbReference>
<keyword evidence="1" id="KW-0812">Transmembrane</keyword>
<sequence length="493" mass="56753">MKYRERIIWFIILFTIFFTGFRLMQHYTFNNNALDDGFNDNLIYNTIQGKFMYSDIKGSTTLGDHLELATLLFIPFYLLGLGPFILFFGQTLLIGLGALPIYWQARDSLGDSSFVWLLPLAYLLYLPTVNITFQGYYPIALCITPLLFAVYYLIRDRYPLFLLFLGLAMLCQENIYLVAAFFGLYILGFKKEKLLGGGLFICGLALFILAITVIIPHFNTGGSYAYYERYAYLGDSIPAILRTIVTRPFYVLGYILTPEKIWFMIGLFLPVAFLSWRSPALLVPALPIFAINLLSTYRDMYQLGTRYPASIVPFVFMTAILGLATVQPGETRRLARIKKSIVFFMFLSALYFFTGFYFRYTVITEPVKEGHRLLRQIPADSAISALGSLYPHLAHREKIWLFPKNWEKSDYLVLCKLDPTWPIEGDYTTALTQLIKKKNYGKLLEYTFVGETPLPGPLSKKEYAPLYDKIRADKRFAVVDEKSSYVLLKRTRE</sequence>
<proteinExistence type="predicted"/>
<feature type="transmembrane region" description="Helical" evidence="1">
    <location>
        <begin position="311"/>
        <end position="329"/>
    </location>
</feature>
<reference evidence="2 3" key="1">
    <citation type="journal article" date="2016" name="Nat. Commun.">
        <title>Thousands of microbial genomes shed light on interconnected biogeochemical processes in an aquifer system.</title>
        <authorList>
            <person name="Anantharaman K."/>
            <person name="Brown C.T."/>
            <person name="Hug L.A."/>
            <person name="Sharon I."/>
            <person name="Castelle C.J."/>
            <person name="Probst A.J."/>
            <person name="Thomas B.C."/>
            <person name="Singh A."/>
            <person name="Wilkins M.J."/>
            <person name="Karaoz U."/>
            <person name="Brodie E.L."/>
            <person name="Williams K.H."/>
            <person name="Hubbard S.S."/>
            <person name="Banfield J.F."/>
        </authorList>
    </citation>
    <scope>NUCLEOTIDE SEQUENCE [LARGE SCALE GENOMIC DNA]</scope>
</reference>
<organism evidence="2 3">
    <name type="scientific">candidate division WOR-1 bacterium RIFOXYC12_FULL_54_18</name>
    <dbReference type="NCBI Taxonomy" id="1802584"/>
    <lineage>
        <taxon>Bacteria</taxon>
        <taxon>Bacillati</taxon>
        <taxon>Saganbacteria</taxon>
    </lineage>
</organism>
<keyword evidence="1" id="KW-0472">Membrane</keyword>
<comment type="caution">
    <text evidence="2">The sequence shown here is derived from an EMBL/GenBank/DDBJ whole genome shotgun (WGS) entry which is preliminary data.</text>
</comment>
<feature type="transmembrane region" description="Helical" evidence="1">
    <location>
        <begin position="6"/>
        <end position="24"/>
    </location>
</feature>
<accession>A0A1F4T7R9</accession>
<evidence type="ECO:0000313" key="2">
    <source>
        <dbReference type="EMBL" id="OGC28841.1"/>
    </source>
</evidence>
<feature type="transmembrane region" description="Helical" evidence="1">
    <location>
        <begin position="109"/>
        <end position="128"/>
    </location>
</feature>
<dbReference type="AlphaFoldDB" id="A0A1F4T7R9"/>
<feature type="transmembrane region" description="Helical" evidence="1">
    <location>
        <begin position="160"/>
        <end position="187"/>
    </location>
</feature>
<evidence type="ECO:0000313" key="3">
    <source>
        <dbReference type="Proteomes" id="UP000178602"/>
    </source>
</evidence>
<dbReference type="InterPro" id="IPR018650">
    <property type="entry name" value="STSV1_Orf64"/>
</dbReference>
<name>A0A1F4T7R9_UNCSA</name>
<evidence type="ECO:0000256" key="1">
    <source>
        <dbReference type="SAM" id="Phobius"/>
    </source>
</evidence>
<evidence type="ECO:0008006" key="4">
    <source>
        <dbReference type="Google" id="ProtNLM"/>
    </source>
</evidence>
<feature type="transmembrane region" description="Helical" evidence="1">
    <location>
        <begin position="135"/>
        <end position="154"/>
    </location>
</feature>
<feature type="transmembrane region" description="Helical" evidence="1">
    <location>
        <begin position="194"/>
        <end position="218"/>
    </location>
</feature>
<feature type="transmembrane region" description="Helical" evidence="1">
    <location>
        <begin position="262"/>
        <end position="291"/>
    </location>
</feature>
<feature type="transmembrane region" description="Helical" evidence="1">
    <location>
        <begin position="341"/>
        <end position="360"/>
    </location>
</feature>